<dbReference type="Pfam" id="PF07714">
    <property type="entry name" value="PK_Tyr_Ser-Thr"/>
    <property type="match status" value="2"/>
</dbReference>
<feature type="domain" description="Protein kinase" evidence="12">
    <location>
        <begin position="70"/>
        <end position="302"/>
    </location>
</feature>
<dbReference type="PANTHER" id="PTHR27002">
    <property type="entry name" value="RECEPTOR-LIKE SERINE/THREONINE-PROTEIN KINASE SD1-8"/>
    <property type="match status" value="1"/>
</dbReference>
<keyword evidence="3" id="KW-0808">Transferase</keyword>
<dbReference type="Gene3D" id="3.30.200.20">
    <property type="entry name" value="Phosphorylase Kinase, domain 1"/>
    <property type="match status" value="1"/>
</dbReference>
<dbReference type="EC" id="2.7.11.1" evidence="1"/>
<evidence type="ECO:0000313" key="13">
    <source>
        <dbReference type="EMBL" id="KAF6159871.1"/>
    </source>
</evidence>
<dbReference type="AlphaFoldDB" id="A0A7J7MY53"/>
<keyword evidence="5" id="KW-0547">Nucleotide-binding</keyword>
<dbReference type="InterPro" id="IPR011009">
    <property type="entry name" value="Kinase-like_dom_sf"/>
</dbReference>
<keyword evidence="2" id="KW-0723">Serine/threonine-protein kinase</keyword>
<dbReference type="PROSITE" id="PS50011">
    <property type="entry name" value="PROTEIN_KINASE_DOM"/>
    <property type="match status" value="1"/>
</dbReference>
<comment type="catalytic activity">
    <reaction evidence="11">
        <text>L-seryl-[protein] + ATP = O-phospho-L-seryl-[protein] + ADP + H(+)</text>
        <dbReference type="Rhea" id="RHEA:17989"/>
        <dbReference type="Rhea" id="RHEA-COMP:9863"/>
        <dbReference type="Rhea" id="RHEA-COMP:11604"/>
        <dbReference type="ChEBI" id="CHEBI:15378"/>
        <dbReference type="ChEBI" id="CHEBI:29999"/>
        <dbReference type="ChEBI" id="CHEBI:30616"/>
        <dbReference type="ChEBI" id="CHEBI:83421"/>
        <dbReference type="ChEBI" id="CHEBI:456216"/>
        <dbReference type="EC" id="2.7.11.1"/>
    </reaction>
</comment>
<sequence length="302" mass="34026">MSSCVMWFGDLVDIRQLMAGGQFLYVRMAASELGNDDNNHDQGYPDETQTLELDLPVFDFVAIENATNNFSSNNILGEGGFGPVYKGVLSTGQEIAVKRLSKNSRQGHEEFKNEVTLIAKLQYRNLVRLTGWCIQREENILIYAYMPNKSLDSLIFEYAIDGLFSMKSDVFSFGVLVLEVVSGNKNRGFDHPEHDLNLLGHAWKLWNDGQALEVMEKLKEDSLPVYEVLRCIQVGLLCVQQCSEDRPTMSSVVLMLGSESTILPYPKQPSFYNERCLVEGGSSSEKKFCSSNKKTIYLIQGR</sequence>
<keyword evidence="9" id="KW-0325">Glycoprotein</keyword>
<comment type="caution">
    <text evidence="13">The sequence shown here is derived from an EMBL/GenBank/DDBJ whole genome shotgun (WGS) entry which is preliminary data.</text>
</comment>
<dbReference type="Gene3D" id="1.10.510.10">
    <property type="entry name" value="Transferase(Phosphotransferase) domain 1"/>
    <property type="match status" value="1"/>
</dbReference>
<dbReference type="GO" id="GO:0005886">
    <property type="term" value="C:plasma membrane"/>
    <property type="evidence" value="ECO:0007669"/>
    <property type="project" value="TreeGrafter"/>
</dbReference>
<dbReference type="SUPFAM" id="SSF56112">
    <property type="entry name" value="Protein kinase-like (PK-like)"/>
    <property type="match status" value="1"/>
</dbReference>
<dbReference type="GO" id="GO:0004674">
    <property type="term" value="F:protein serine/threonine kinase activity"/>
    <property type="evidence" value="ECO:0007669"/>
    <property type="project" value="UniProtKB-KW"/>
</dbReference>
<evidence type="ECO:0000256" key="5">
    <source>
        <dbReference type="ARBA" id="ARBA00022741"/>
    </source>
</evidence>
<dbReference type="FunFam" id="3.30.200.20:FF:000195">
    <property type="entry name" value="G-type lectin S-receptor-like serine/threonine-protein kinase"/>
    <property type="match status" value="1"/>
</dbReference>
<dbReference type="InterPro" id="IPR001245">
    <property type="entry name" value="Ser-Thr/Tyr_kinase_cat_dom"/>
</dbReference>
<accession>A0A7J7MY53</accession>
<evidence type="ECO:0000313" key="14">
    <source>
        <dbReference type="Proteomes" id="UP000541444"/>
    </source>
</evidence>
<dbReference type="Proteomes" id="UP000541444">
    <property type="component" value="Unassembled WGS sequence"/>
</dbReference>
<comment type="catalytic activity">
    <reaction evidence="10">
        <text>L-threonyl-[protein] + ATP = O-phospho-L-threonyl-[protein] + ADP + H(+)</text>
        <dbReference type="Rhea" id="RHEA:46608"/>
        <dbReference type="Rhea" id="RHEA-COMP:11060"/>
        <dbReference type="Rhea" id="RHEA-COMP:11605"/>
        <dbReference type="ChEBI" id="CHEBI:15378"/>
        <dbReference type="ChEBI" id="CHEBI:30013"/>
        <dbReference type="ChEBI" id="CHEBI:30616"/>
        <dbReference type="ChEBI" id="CHEBI:61977"/>
        <dbReference type="ChEBI" id="CHEBI:456216"/>
        <dbReference type="EC" id="2.7.11.1"/>
    </reaction>
</comment>
<protein>
    <recommendedName>
        <fullName evidence="1">non-specific serine/threonine protein kinase</fullName>
        <ecNumber evidence="1">2.7.11.1</ecNumber>
    </recommendedName>
</protein>
<organism evidence="13 14">
    <name type="scientific">Kingdonia uniflora</name>
    <dbReference type="NCBI Taxonomy" id="39325"/>
    <lineage>
        <taxon>Eukaryota</taxon>
        <taxon>Viridiplantae</taxon>
        <taxon>Streptophyta</taxon>
        <taxon>Embryophyta</taxon>
        <taxon>Tracheophyta</taxon>
        <taxon>Spermatophyta</taxon>
        <taxon>Magnoliopsida</taxon>
        <taxon>Ranunculales</taxon>
        <taxon>Circaeasteraceae</taxon>
        <taxon>Kingdonia</taxon>
    </lineage>
</organism>
<evidence type="ECO:0000256" key="6">
    <source>
        <dbReference type="ARBA" id="ARBA00022777"/>
    </source>
</evidence>
<keyword evidence="14" id="KW-1185">Reference proteome</keyword>
<evidence type="ECO:0000256" key="11">
    <source>
        <dbReference type="ARBA" id="ARBA00048679"/>
    </source>
</evidence>
<evidence type="ECO:0000259" key="12">
    <source>
        <dbReference type="PROSITE" id="PS50011"/>
    </source>
</evidence>
<evidence type="ECO:0000256" key="10">
    <source>
        <dbReference type="ARBA" id="ARBA00047899"/>
    </source>
</evidence>
<evidence type="ECO:0000256" key="1">
    <source>
        <dbReference type="ARBA" id="ARBA00012513"/>
    </source>
</evidence>
<evidence type="ECO:0000256" key="2">
    <source>
        <dbReference type="ARBA" id="ARBA00022527"/>
    </source>
</evidence>
<evidence type="ECO:0000256" key="4">
    <source>
        <dbReference type="ARBA" id="ARBA00022729"/>
    </source>
</evidence>
<evidence type="ECO:0000256" key="3">
    <source>
        <dbReference type="ARBA" id="ARBA00022679"/>
    </source>
</evidence>
<reference evidence="13 14" key="1">
    <citation type="journal article" date="2020" name="IScience">
        <title>Genome Sequencing of the Endangered Kingdonia uniflora (Circaeasteraceae, Ranunculales) Reveals Potential Mechanisms of Evolutionary Specialization.</title>
        <authorList>
            <person name="Sun Y."/>
            <person name="Deng T."/>
            <person name="Zhang A."/>
            <person name="Moore M.J."/>
            <person name="Landis J.B."/>
            <person name="Lin N."/>
            <person name="Zhang H."/>
            <person name="Zhang X."/>
            <person name="Huang J."/>
            <person name="Zhang X."/>
            <person name="Sun H."/>
            <person name="Wang H."/>
        </authorList>
    </citation>
    <scope>NUCLEOTIDE SEQUENCE [LARGE SCALE GENOMIC DNA]</scope>
    <source>
        <strain evidence="13">TB1705</strain>
        <tissue evidence="13">Leaf</tissue>
    </source>
</reference>
<dbReference type="PANTHER" id="PTHR27002:SF181">
    <property type="entry name" value="RECEPTOR-LIKE SERINE_THREONINE-PROTEIN KINASE"/>
    <property type="match status" value="1"/>
</dbReference>
<evidence type="ECO:0000256" key="9">
    <source>
        <dbReference type="ARBA" id="ARBA00023180"/>
    </source>
</evidence>
<keyword evidence="4" id="KW-0732">Signal</keyword>
<dbReference type="OrthoDB" id="4062651at2759"/>
<evidence type="ECO:0000256" key="8">
    <source>
        <dbReference type="ARBA" id="ARBA00023157"/>
    </source>
</evidence>
<dbReference type="EMBL" id="JACGCM010001183">
    <property type="protein sequence ID" value="KAF6159871.1"/>
    <property type="molecule type" value="Genomic_DNA"/>
</dbReference>
<evidence type="ECO:0000256" key="7">
    <source>
        <dbReference type="ARBA" id="ARBA00022840"/>
    </source>
</evidence>
<gene>
    <name evidence="13" type="ORF">GIB67_032955</name>
</gene>
<keyword evidence="6" id="KW-0418">Kinase</keyword>
<proteinExistence type="predicted"/>
<dbReference type="InterPro" id="IPR000719">
    <property type="entry name" value="Prot_kinase_dom"/>
</dbReference>
<keyword evidence="8" id="KW-1015">Disulfide bond</keyword>
<dbReference type="GO" id="GO:0005524">
    <property type="term" value="F:ATP binding"/>
    <property type="evidence" value="ECO:0007669"/>
    <property type="project" value="UniProtKB-KW"/>
</dbReference>
<keyword evidence="7" id="KW-0067">ATP-binding</keyword>
<name>A0A7J7MY53_9MAGN</name>